<protein>
    <submittedName>
        <fullName evidence="1">Uncharacterized protein</fullName>
    </submittedName>
</protein>
<gene>
    <name evidence="1" type="ORF">KC01_LOCUS20762</name>
</gene>
<name>A0AAV2KTK8_KNICA</name>
<evidence type="ECO:0000313" key="2">
    <source>
        <dbReference type="Proteomes" id="UP001497482"/>
    </source>
</evidence>
<dbReference type="EMBL" id="OZ035841">
    <property type="protein sequence ID" value="CAL1591390.1"/>
    <property type="molecule type" value="Genomic_DNA"/>
</dbReference>
<accession>A0AAV2KTK8</accession>
<organism evidence="1 2">
    <name type="scientific">Knipowitschia caucasica</name>
    <name type="common">Caucasian dwarf goby</name>
    <name type="synonym">Pomatoschistus caucasicus</name>
    <dbReference type="NCBI Taxonomy" id="637954"/>
    <lineage>
        <taxon>Eukaryota</taxon>
        <taxon>Metazoa</taxon>
        <taxon>Chordata</taxon>
        <taxon>Craniata</taxon>
        <taxon>Vertebrata</taxon>
        <taxon>Euteleostomi</taxon>
        <taxon>Actinopterygii</taxon>
        <taxon>Neopterygii</taxon>
        <taxon>Teleostei</taxon>
        <taxon>Neoteleostei</taxon>
        <taxon>Acanthomorphata</taxon>
        <taxon>Gobiaria</taxon>
        <taxon>Gobiiformes</taxon>
        <taxon>Gobioidei</taxon>
        <taxon>Gobiidae</taxon>
        <taxon>Gobiinae</taxon>
        <taxon>Knipowitschia</taxon>
    </lineage>
</organism>
<dbReference type="InterPro" id="IPR036691">
    <property type="entry name" value="Endo/exonu/phosph_ase_sf"/>
</dbReference>
<evidence type="ECO:0000313" key="1">
    <source>
        <dbReference type="EMBL" id="CAL1591390.1"/>
    </source>
</evidence>
<dbReference type="Proteomes" id="UP001497482">
    <property type="component" value="Chromosome 19"/>
</dbReference>
<dbReference type="Gene3D" id="3.60.10.10">
    <property type="entry name" value="Endonuclease/exonuclease/phosphatase"/>
    <property type="match status" value="1"/>
</dbReference>
<dbReference type="AlphaFoldDB" id="A0AAV2KTK8"/>
<proteinExistence type="predicted"/>
<keyword evidence="2" id="KW-1185">Reference proteome</keyword>
<sequence length="190" mass="21595">MVLYSQDFLLNRRGSNVPLSDILTDTLSSVGIYSDPKDYCEIKNDKPWKRGSRGGVRRRLKRLGFRRTPLPSIILRNAQSIRNKMDELHANVVHQEKFKNACILAFSETWITSADSEMDLSLPGFGAPIRLDRDPDVTGKSQEGGVCFFINQRWCNNFTVKESLCTEDIELLSISVRLCSDCHPPDPEMD</sequence>
<reference evidence="1 2" key="1">
    <citation type="submission" date="2024-04" db="EMBL/GenBank/DDBJ databases">
        <authorList>
            <person name="Waldvogel A.-M."/>
            <person name="Schoenle A."/>
        </authorList>
    </citation>
    <scope>NUCLEOTIDE SEQUENCE [LARGE SCALE GENOMIC DNA]</scope>
</reference>